<evidence type="ECO:0000259" key="1">
    <source>
        <dbReference type="Pfam" id="PF07603"/>
    </source>
</evidence>
<name>A0ABX0HTV6_9BURK</name>
<keyword evidence="3" id="KW-1185">Reference proteome</keyword>
<dbReference type="PANTHER" id="PTHR35812">
    <property type="entry name" value="LIPOPROTEIN"/>
    <property type="match status" value="1"/>
</dbReference>
<dbReference type="RefSeq" id="WP_009857028.1">
    <property type="nucleotide sequence ID" value="NZ_JAAOCD010000001.1"/>
</dbReference>
<sequence length="167" mass="18272">MLAAALLLAAAAGAAPICRDGPRPPPAFVVVSPALVDDPARGLQWQRCPWGQTGDDCSDGAPRRLSAMQAQDLVARLAREGWQGRHDWRLPTRAELRTLVDGHCVDPAIDGRVFPATPPLWFWSADTEPGNDYDAWAVDFRSGDEVLDDRNLPNAVRLVRRREAAAQ</sequence>
<evidence type="ECO:0000313" key="3">
    <source>
        <dbReference type="Proteomes" id="UP000802098"/>
    </source>
</evidence>
<dbReference type="InterPro" id="IPR011460">
    <property type="entry name" value="Lcl_C"/>
</dbReference>
<evidence type="ECO:0000313" key="2">
    <source>
        <dbReference type="EMBL" id="NHK96834.1"/>
    </source>
</evidence>
<reference evidence="2 3" key="1">
    <citation type="submission" date="2020-03" db="EMBL/GenBank/DDBJ databases">
        <title>Rubrivivax benzoatilyticus JA2 (sequenced after 10 years sub-culturing).</title>
        <authorList>
            <person name="Gupta D."/>
            <person name="Chintalapati S."/>
            <person name="Chintalapati V.R."/>
        </authorList>
    </citation>
    <scope>NUCLEOTIDE SEQUENCE [LARGE SCALE GENOMIC DNA]</scope>
    <source>
        <strain evidence="2 3">JA2-Mal</strain>
    </source>
</reference>
<dbReference type="Pfam" id="PF07603">
    <property type="entry name" value="Lcl_C"/>
    <property type="match status" value="1"/>
</dbReference>
<gene>
    <name evidence="2" type="ORF">G7087_00430</name>
</gene>
<dbReference type="Proteomes" id="UP000802098">
    <property type="component" value="Unassembled WGS sequence"/>
</dbReference>
<accession>A0ABX0HTV6</accession>
<dbReference type="EMBL" id="JAAOCD010000001">
    <property type="protein sequence ID" value="NHK96834.1"/>
    <property type="molecule type" value="Genomic_DNA"/>
</dbReference>
<comment type="caution">
    <text evidence="2">The sequence shown here is derived from an EMBL/GenBank/DDBJ whole genome shotgun (WGS) entry which is preliminary data.</text>
</comment>
<organism evidence="2 3">
    <name type="scientific">Rubrivivax benzoatilyticus</name>
    <dbReference type="NCBI Taxonomy" id="316997"/>
    <lineage>
        <taxon>Bacteria</taxon>
        <taxon>Pseudomonadati</taxon>
        <taxon>Pseudomonadota</taxon>
        <taxon>Betaproteobacteria</taxon>
        <taxon>Burkholderiales</taxon>
        <taxon>Sphaerotilaceae</taxon>
        <taxon>Rubrivivax</taxon>
    </lineage>
</organism>
<protein>
    <submittedName>
        <fullName evidence="2">DUF1566 domain-containing protein</fullName>
    </submittedName>
</protein>
<dbReference type="PANTHER" id="PTHR35812:SF1">
    <property type="entry name" value="LIPOPROTEIN"/>
    <property type="match status" value="1"/>
</dbReference>
<feature type="domain" description="Lcl C-terminal" evidence="1">
    <location>
        <begin position="35"/>
        <end position="160"/>
    </location>
</feature>
<proteinExistence type="predicted"/>